<dbReference type="AlphaFoldDB" id="F9G021"/>
<evidence type="ECO:0000313" key="2">
    <source>
        <dbReference type="EMBL" id="EGU77491.1"/>
    </source>
</evidence>
<proteinExistence type="predicted"/>
<accession>F9G021</accession>
<sequence>MDPKPIEAFGASLQGCRDTM</sequence>
<evidence type="ECO:0000256" key="1">
    <source>
        <dbReference type="SAM" id="MobiDB-lite"/>
    </source>
</evidence>
<organism evidence="2">
    <name type="scientific">Fusarium oxysporum (strain Fo5176)</name>
    <name type="common">Fusarium vascular wilt</name>
    <dbReference type="NCBI Taxonomy" id="660025"/>
    <lineage>
        <taxon>Eukaryota</taxon>
        <taxon>Fungi</taxon>
        <taxon>Dikarya</taxon>
        <taxon>Ascomycota</taxon>
        <taxon>Pezizomycotina</taxon>
        <taxon>Sordariomycetes</taxon>
        <taxon>Hypocreomycetidae</taxon>
        <taxon>Hypocreales</taxon>
        <taxon>Nectriaceae</taxon>
        <taxon>Fusarium</taxon>
        <taxon>Fusarium oxysporum species complex</taxon>
    </lineage>
</organism>
<dbReference type="EMBL" id="AFQF01002980">
    <property type="protein sequence ID" value="EGU77491.1"/>
    <property type="molecule type" value="Genomic_DNA"/>
</dbReference>
<gene>
    <name evidence="2" type="ORF">FOXB_12003</name>
</gene>
<comment type="caution">
    <text evidence="2">The sequence shown here is derived from an EMBL/GenBank/DDBJ whole genome shotgun (WGS) entry which is preliminary data.</text>
</comment>
<name>F9G021_FUSOF</name>
<feature type="region of interest" description="Disordered" evidence="1">
    <location>
        <begin position="1"/>
        <end position="20"/>
    </location>
</feature>
<reference evidence="2" key="1">
    <citation type="journal article" date="2012" name="Mol. Plant Microbe Interact.">
        <title>A highly conserved effector in Fusarium oxysporum is required for full virulence on Arabidopsis.</title>
        <authorList>
            <person name="Thatcher L.F."/>
            <person name="Gardiner D.M."/>
            <person name="Kazan K."/>
            <person name="Manners J."/>
        </authorList>
    </citation>
    <scope>NUCLEOTIDE SEQUENCE [LARGE SCALE GENOMIC DNA]</scope>
    <source>
        <strain evidence="2">Fo5176</strain>
    </source>
</reference>
<protein>
    <submittedName>
        <fullName evidence="2">Uncharacterized protein</fullName>
    </submittedName>
</protein>